<dbReference type="PANTHER" id="PTHR13500">
    <property type="entry name" value="NUCLEOLAR PRERIBOSOMAL-ASSOCIATED PROTEIN 1"/>
    <property type="match status" value="1"/>
</dbReference>
<evidence type="ECO:0000313" key="5">
    <source>
        <dbReference type="Proteomes" id="UP000007799"/>
    </source>
</evidence>
<sequence>MEPSMFLELLQQSGTAIRPALSTFSKLGKRPTTQDDFGVLVAALLQHDPQCDIIFKLWEHDRTRNQSEDAPIILDSLSAILRYIKRRHTEDEGMTLVHRILNKHQKTLNYNINIQRVSVNKAALNLLIAMVRLGETAARAMYRSLDISQAGLAALAKKRSAFDRWSVRALFVSYVTSFFHVENPDIVAWILQQKPVVQGLFKEAEKDPKHTVMTLLAGLHLVASREDIKRKHKLALFTPHHLMILGNLYHFSDPVAARIKKEIKAQQRKQRKQEQKQQQQDEQHNQDDDDEGARGDGNSNGHQDGQQQQQQQRQFTPHFKEDDRNVPEAVHELLLLLCTNQAAGLCFVPPATHAGAVDWRQPWVSDTCANSTIQHLLATLRTPSTLGMAFELFVAACYAAPDVVPLVLTPTLVPCDDTLSLTNLANMRLTFSVLRHPSPPIRHQMYACVDYRAAMIVPPNMARSPLTRALRSQSAVVVHTAAVTLVACLARLADDIEVVAQRDLQASEQAEFQQALRAAVRKRLPDAQVLVSLYTTGHTTRLSARQLKQQQQQQRKRDKKNKKGKKGKNNGSAAATAAGAGAGDTAAIDTNAEPTRFADSTLGLFLHALAYYQRFFPDALSRFDLGRLLPRPRVAVQMSPLTLKRLFGVLREGAAVTDWLKPGAAAAAAAAAGDGDDGDGGDGSGKGGSDGSEQPAKRAKKEQQQQQEEKEEGEGASNHGADSKVETRLHHILHIHARAPPSYARFTASLLQGIFSETGAFSGPLLAELSAWWGDVPAHTAVIDLLVDTYTAVLTNPMRIAEDLLHTATAAAATADGDDDGGDDGTTTTMRTGKDEPVVDVSAVLFMLLKHAAAFCTQHGANDAAVVVAAYVADVVVRVMGAHASPLLAYIVRHHFFEPLRSNPALEPVLALLQRAITAINSAAAKDTAAATAAVVDGHVDGEQHMLPLPSIDSDAVVPVVPHAKAAAAAQLRTLPTNALIEHIVQRLVRTAASGNTALGGDAASDADAAVAMAAAATDTKSGHLYARGAAATRIGCNLVLAGTPTPALSHTGAAVNAQLAPRSANHMQVLLACLLPAPTAMAHSDVFTVSPLPQFTCTLDLLWALRGLTMAVQRCSAGAGSNGTAPAVSPAIMWLRSRVEDINAQVQLFVASHLSNRGASVGAAHALRLLYPLCLSASTPDMLRYGLACIVGNLTRLVRAAADMSPTCASVLQKTLLSAAVSRQWTADNSAAPAPAPATTTTTTTKHTSASSSSHRPLLTAMALDADTTITVGVRDLHTVLVLHVAAESEHVQQLVHSWLLWLDADGKNKAPSLSDVLFLRAVLHSTKARGLQVLSQAALNLLYSLCETADATTALAIDALLEFADIAEPDVFVAAVSRLSASLLRAYIADASEPRIIVLRQAIDTTPDNSTEIVAAARALPSVLDAPLSRCLVAESILREMNLAAVTDVNVLSTRVFDREHDDGLWWWLDAVREARATPIPDASAPVAAAIGAKVAALIHDDASELTWAEVVVALSVAGTRNGAGPHDLPPKPPSSVPPQQRVFSLLLRHFIAGADGGDNSASTVALLSTLGRLLGCATEGIRSIDLSLELVSQSFPCPLATALATQSIALLLDAPPSDTALRTVINKRKAAASFLEAVNAFLQTVFGDVLYDFEPDLARACRLVLALGNDVEVASGCNIILDPPRTAALFLRSSSFRRVLTALLGAQESTLTSMSPQRLARAKIECLLFVREVIERQPQLMAGDIGHLVLDAYTGSLSTADTICLKLLLFAESEGLKLSRMLLITGPGTSSVRRTYLGKLSTVTKDPMAVEGLARLDATRLSYTAKHMHVLPDVARSDGSSEPPTPPSAISGSAVDVSTVYDPMYMLPLLRSIVTYGGEESLIEFVEKQCARFCFAALSSPSRRIRLLGSATLAAFAAAVAKTRRKELRQLQTTVALFRDSITEPGQLLPGIIGAFAAECCQLSLHATDLPMFTITMKFVASRPTLDLKDLPLFLSLFNSSSLTHRKERIWMLRLLAQGCRNPLDLALLNRRHAVDLAMSFYLSPMSDHVARLAVLDFLAAVAQVDTGASMLNRYGIVAWIQLAVGLVQAADYASYYTRLLRLFAPISRVAREDCLEPAFCHLLSGIVQAASHDSRLESNGASEYHATLVSNVQQAAACFSKPLSQHTRHVLDQVNSTLTAA</sequence>
<dbReference type="GO" id="GO:0005730">
    <property type="term" value="C:nucleolus"/>
    <property type="evidence" value="ECO:0007669"/>
    <property type="project" value="TreeGrafter"/>
</dbReference>
<dbReference type="STRING" id="946362.F2U6B7"/>
<feature type="region of interest" description="Disordered" evidence="1">
    <location>
        <begin position="814"/>
        <end position="833"/>
    </location>
</feature>
<feature type="compositionally biased region" description="Basic residues" evidence="1">
    <location>
        <begin position="554"/>
        <end position="568"/>
    </location>
</feature>
<keyword evidence="5" id="KW-1185">Reference proteome</keyword>
<feature type="compositionally biased region" description="Low complexity" evidence="1">
    <location>
        <begin position="303"/>
        <end position="314"/>
    </location>
</feature>
<dbReference type="GO" id="GO:0000463">
    <property type="term" value="P:maturation of LSU-rRNA from tricistronic rRNA transcript (SSU-rRNA, 5.8S rRNA, LSU-rRNA)"/>
    <property type="evidence" value="ECO:0007669"/>
    <property type="project" value="TreeGrafter"/>
</dbReference>
<dbReference type="GeneID" id="16076003"/>
<feature type="region of interest" description="Disordered" evidence="1">
    <location>
        <begin position="262"/>
        <end position="316"/>
    </location>
</feature>
<dbReference type="InParanoid" id="F2U6B7"/>
<dbReference type="Pfam" id="PF16201">
    <property type="entry name" value="NopRA1"/>
    <property type="match status" value="1"/>
</dbReference>
<evidence type="ECO:0008006" key="6">
    <source>
        <dbReference type="Google" id="ProtNLM"/>
    </source>
</evidence>
<dbReference type="InterPro" id="IPR021714">
    <property type="entry name" value="URB1_N"/>
</dbReference>
<dbReference type="FunCoup" id="F2U6B7">
    <property type="interactions" value="882"/>
</dbReference>
<feature type="region of interest" description="Disordered" evidence="1">
    <location>
        <begin position="671"/>
        <end position="722"/>
    </location>
</feature>
<feature type="domain" description="URB1 N-terminal" evidence="2">
    <location>
        <begin position="51"/>
        <end position="425"/>
    </location>
</feature>
<feature type="compositionally biased region" description="Gly residues" evidence="1">
    <location>
        <begin position="681"/>
        <end position="690"/>
    </location>
</feature>
<evidence type="ECO:0000259" key="2">
    <source>
        <dbReference type="Pfam" id="PF11707"/>
    </source>
</evidence>
<dbReference type="OrthoDB" id="72892at2759"/>
<evidence type="ECO:0000256" key="1">
    <source>
        <dbReference type="SAM" id="MobiDB-lite"/>
    </source>
</evidence>
<dbReference type="Proteomes" id="UP000007799">
    <property type="component" value="Unassembled WGS sequence"/>
</dbReference>
<feature type="region of interest" description="Disordered" evidence="1">
    <location>
        <begin position="1229"/>
        <end position="1255"/>
    </location>
</feature>
<feature type="domain" description="URB1 C-terminal" evidence="3">
    <location>
        <begin position="1896"/>
        <end position="2083"/>
    </location>
</feature>
<organism evidence="5">
    <name type="scientific">Salpingoeca rosetta (strain ATCC 50818 / BSB-021)</name>
    <dbReference type="NCBI Taxonomy" id="946362"/>
    <lineage>
        <taxon>Eukaryota</taxon>
        <taxon>Choanoflagellata</taxon>
        <taxon>Craspedida</taxon>
        <taxon>Salpingoecidae</taxon>
        <taxon>Salpingoeca</taxon>
    </lineage>
</organism>
<dbReference type="KEGG" id="sre:PTSG_03695"/>
<accession>F2U6B7</accession>
<dbReference type="EMBL" id="GL832962">
    <property type="protein sequence ID" value="EGD83058.1"/>
    <property type="molecule type" value="Genomic_DNA"/>
</dbReference>
<dbReference type="RefSeq" id="XP_004995422.1">
    <property type="nucleotide sequence ID" value="XM_004995365.1"/>
</dbReference>
<feature type="compositionally biased region" description="Low complexity" evidence="1">
    <location>
        <begin position="569"/>
        <end position="580"/>
    </location>
</feature>
<reference evidence="4" key="1">
    <citation type="submission" date="2009-08" db="EMBL/GenBank/DDBJ databases">
        <title>Annotation of Salpingoeca rosetta.</title>
        <authorList>
            <consortium name="The Broad Institute Genome Sequencing Platform"/>
            <person name="Russ C."/>
            <person name="Cuomo C."/>
            <person name="Burger G."/>
            <person name="Gray M.W."/>
            <person name="Holland P.W.H."/>
            <person name="King N."/>
            <person name="Lang F.B.F."/>
            <person name="Roger A.J."/>
            <person name="Ruiz-Trillo I."/>
            <person name="Young S.K."/>
            <person name="Zeng Q."/>
            <person name="Gargeya S."/>
            <person name="Alvarado L."/>
            <person name="Berlin A."/>
            <person name="Chapman S.B."/>
            <person name="Chen Z."/>
            <person name="Freedman E."/>
            <person name="Gellesch M."/>
            <person name="Goldberg J."/>
            <person name="Griggs A."/>
            <person name="Gujja S."/>
            <person name="Heilman E."/>
            <person name="Heiman D."/>
            <person name="Howarth C."/>
            <person name="Mehta T."/>
            <person name="Neiman D."/>
            <person name="Pearson M."/>
            <person name="Roberts A."/>
            <person name="Saif S."/>
            <person name="Shea T."/>
            <person name="Shenoy N."/>
            <person name="Sisk P."/>
            <person name="Stolte C."/>
            <person name="Sykes S."/>
            <person name="White J."/>
            <person name="Yandava C."/>
            <person name="Haas B."/>
            <person name="Nusbaum C."/>
            <person name="Birren B."/>
        </authorList>
    </citation>
    <scope>NUCLEOTIDE SEQUENCE [LARGE SCALE GENOMIC DNA]</scope>
    <source>
        <strain evidence="4">ATCC 50818</strain>
    </source>
</reference>
<evidence type="ECO:0000313" key="4">
    <source>
        <dbReference type="EMBL" id="EGD83058.1"/>
    </source>
</evidence>
<dbReference type="Pfam" id="PF11707">
    <property type="entry name" value="Npa1"/>
    <property type="match status" value="1"/>
</dbReference>
<gene>
    <name evidence="4" type="ORF">PTSG_03695</name>
</gene>
<dbReference type="OMA" id="EDESTRM"/>
<dbReference type="InterPro" id="IPR032436">
    <property type="entry name" value="URB1_C"/>
</dbReference>
<proteinExistence type="predicted"/>
<feature type="compositionally biased region" description="Basic and acidic residues" evidence="1">
    <location>
        <begin position="272"/>
        <end position="286"/>
    </location>
</feature>
<feature type="compositionally biased region" description="Low complexity" evidence="1">
    <location>
        <begin position="542"/>
        <end position="553"/>
    </location>
</feature>
<dbReference type="GO" id="GO:0000466">
    <property type="term" value="P:maturation of 5.8S rRNA from tricistronic rRNA transcript (SSU-rRNA, 5.8S rRNA, LSU-rRNA)"/>
    <property type="evidence" value="ECO:0007669"/>
    <property type="project" value="TreeGrafter"/>
</dbReference>
<evidence type="ECO:0000259" key="3">
    <source>
        <dbReference type="Pfam" id="PF16201"/>
    </source>
</evidence>
<name>F2U6B7_SALR5</name>
<feature type="compositionally biased region" description="Low complexity" evidence="1">
    <location>
        <begin position="1231"/>
        <end position="1255"/>
    </location>
</feature>
<protein>
    <recommendedName>
        <fullName evidence="6">Nucleolar pre-ribosomal-associated protein 1 N-terminal domain-containing protein</fullName>
    </recommendedName>
</protein>
<dbReference type="InterPro" id="IPR039844">
    <property type="entry name" value="URB1"/>
</dbReference>
<dbReference type="PANTHER" id="PTHR13500:SF0">
    <property type="entry name" value="NUCLEOLAR PRE-RIBOSOMAL-ASSOCIATED PROTEIN 1"/>
    <property type="match status" value="1"/>
</dbReference>
<feature type="region of interest" description="Disordered" evidence="1">
    <location>
        <begin position="541"/>
        <end position="580"/>
    </location>
</feature>
<dbReference type="eggNOG" id="KOG1791">
    <property type="taxonomic scope" value="Eukaryota"/>
</dbReference>